<dbReference type="Proteomes" id="UP001054945">
    <property type="component" value="Unassembled WGS sequence"/>
</dbReference>
<dbReference type="EMBL" id="BPLR01006566">
    <property type="protein sequence ID" value="GIY10828.1"/>
    <property type="molecule type" value="Genomic_DNA"/>
</dbReference>
<reference evidence="1 2" key="1">
    <citation type="submission" date="2021-06" db="EMBL/GenBank/DDBJ databases">
        <title>Caerostris extrusa draft genome.</title>
        <authorList>
            <person name="Kono N."/>
            <person name="Arakawa K."/>
        </authorList>
    </citation>
    <scope>NUCLEOTIDE SEQUENCE [LARGE SCALE GENOMIC DNA]</scope>
</reference>
<protein>
    <submittedName>
        <fullName evidence="1">Uncharacterized protein</fullName>
    </submittedName>
</protein>
<gene>
    <name evidence="1" type="ORF">CEXT_724111</name>
</gene>
<comment type="caution">
    <text evidence="1">The sequence shown here is derived from an EMBL/GenBank/DDBJ whole genome shotgun (WGS) entry which is preliminary data.</text>
</comment>
<sequence>MKERNAAPNNKTFSFNRPAPDFFKLGVRRGFFFQISGGHNRQGNRGTVAWGVCCINKTIAYGFVVDIIGSVTVGQ</sequence>
<proteinExistence type="predicted"/>
<dbReference type="AlphaFoldDB" id="A0AAV4QMC6"/>
<accession>A0AAV4QMC6</accession>
<keyword evidence="2" id="KW-1185">Reference proteome</keyword>
<evidence type="ECO:0000313" key="2">
    <source>
        <dbReference type="Proteomes" id="UP001054945"/>
    </source>
</evidence>
<name>A0AAV4QMC6_CAEEX</name>
<organism evidence="1 2">
    <name type="scientific">Caerostris extrusa</name>
    <name type="common">Bark spider</name>
    <name type="synonym">Caerostris bankana</name>
    <dbReference type="NCBI Taxonomy" id="172846"/>
    <lineage>
        <taxon>Eukaryota</taxon>
        <taxon>Metazoa</taxon>
        <taxon>Ecdysozoa</taxon>
        <taxon>Arthropoda</taxon>
        <taxon>Chelicerata</taxon>
        <taxon>Arachnida</taxon>
        <taxon>Araneae</taxon>
        <taxon>Araneomorphae</taxon>
        <taxon>Entelegynae</taxon>
        <taxon>Araneoidea</taxon>
        <taxon>Araneidae</taxon>
        <taxon>Caerostris</taxon>
    </lineage>
</organism>
<evidence type="ECO:0000313" key="1">
    <source>
        <dbReference type="EMBL" id="GIY10828.1"/>
    </source>
</evidence>